<sequence length="281" mass="33619">MGRPWREEYKGGIYHVIARGNNKEYIFKESIDKGYFIKQLKESIEGMNYRIFGYILMDNHYHILIQTMDKKLQEIMHQINNKYSKYFNAKYKRVGHVFQGRYKAILVQDERYLIWVLRYIHQNPVQAGICETVSGYKWSSDVFYRRGIKGFVNVDIVLNMLAADRNKAVKKYMELMSEREEKDYEKEKIIGDEAYQLMCLSRRKTEERKRLDEILIETGISEEDYVLVKSGSRKRRLTQYKLEYARAALALRYTYKEIAHNINITESSVKDLIYRNESKSK</sequence>
<reference evidence="2 3" key="1">
    <citation type="submission" date="2021-10" db="EMBL/GenBank/DDBJ databases">
        <title>Lutispora strain m25 sp. nov., a thermophilic, non-spore-forming bacterium isolated from a lab-scale methanogenic bioreactor digesting anaerobic sludge.</title>
        <authorList>
            <person name="El Houari A."/>
            <person name="Mcdonald J."/>
        </authorList>
    </citation>
    <scope>NUCLEOTIDE SEQUENCE [LARGE SCALE GENOMIC DNA]</scope>
    <source>
        <strain evidence="3">m25</strain>
    </source>
</reference>
<gene>
    <name evidence="2" type="ORF">LJD61_04670</name>
</gene>
<dbReference type="SMART" id="SM01321">
    <property type="entry name" value="Y1_Tnp"/>
    <property type="match status" value="1"/>
</dbReference>
<dbReference type="SUPFAM" id="SSF143422">
    <property type="entry name" value="Transposase IS200-like"/>
    <property type="match status" value="1"/>
</dbReference>
<organism evidence="2 3">
    <name type="scientific">Lutispora saccharofermentans</name>
    <dbReference type="NCBI Taxonomy" id="3024236"/>
    <lineage>
        <taxon>Bacteria</taxon>
        <taxon>Bacillati</taxon>
        <taxon>Bacillota</taxon>
        <taxon>Clostridia</taxon>
        <taxon>Lutisporales</taxon>
        <taxon>Lutisporaceae</taxon>
        <taxon>Lutispora</taxon>
    </lineage>
</organism>
<keyword evidence="3" id="KW-1185">Reference proteome</keyword>
<protein>
    <submittedName>
        <fullName evidence="2">Transposase</fullName>
    </submittedName>
</protein>
<dbReference type="RefSeq" id="WP_255226354.1">
    <property type="nucleotide sequence ID" value="NZ_JAJEKE010000002.1"/>
</dbReference>
<dbReference type="InterPro" id="IPR036515">
    <property type="entry name" value="Transposase_17_sf"/>
</dbReference>
<feature type="domain" description="Transposase IS200-like" evidence="1">
    <location>
        <begin position="9"/>
        <end position="123"/>
    </location>
</feature>
<dbReference type="Gene3D" id="3.30.70.1290">
    <property type="entry name" value="Transposase IS200-like"/>
    <property type="match status" value="1"/>
</dbReference>
<dbReference type="EMBL" id="JAJEKE010000002">
    <property type="protein sequence ID" value="MCQ1528839.1"/>
    <property type="molecule type" value="Genomic_DNA"/>
</dbReference>
<dbReference type="Pfam" id="PF01797">
    <property type="entry name" value="Y1_Tnp"/>
    <property type="match status" value="1"/>
</dbReference>
<accession>A0ABT1NC52</accession>
<evidence type="ECO:0000313" key="3">
    <source>
        <dbReference type="Proteomes" id="UP001651880"/>
    </source>
</evidence>
<evidence type="ECO:0000259" key="1">
    <source>
        <dbReference type="SMART" id="SM01321"/>
    </source>
</evidence>
<name>A0ABT1NC52_9FIRM</name>
<dbReference type="InterPro" id="IPR002686">
    <property type="entry name" value="Transposase_17"/>
</dbReference>
<dbReference type="PANTHER" id="PTHR34322:SF2">
    <property type="entry name" value="TRANSPOSASE IS200-LIKE DOMAIN-CONTAINING PROTEIN"/>
    <property type="match status" value="1"/>
</dbReference>
<dbReference type="Proteomes" id="UP001651880">
    <property type="component" value="Unassembled WGS sequence"/>
</dbReference>
<comment type="caution">
    <text evidence="2">The sequence shown here is derived from an EMBL/GenBank/DDBJ whole genome shotgun (WGS) entry which is preliminary data.</text>
</comment>
<proteinExistence type="predicted"/>
<dbReference type="PANTHER" id="PTHR34322">
    <property type="entry name" value="TRANSPOSASE, Y1_TNP DOMAIN-CONTAINING"/>
    <property type="match status" value="1"/>
</dbReference>
<evidence type="ECO:0000313" key="2">
    <source>
        <dbReference type="EMBL" id="MCQ1528839.1"/>
    </source>
</evidence>